<proteinExistence type="predicted"/>
<dbReference type="AlphaFoldDB" id="A0A2T3Z9L7"/>
<dbReference type="PROSITE" id="PS50217">
    <property type="entry name" value="BZIP"/>
    <property type="match status" value="1"/>
</dbReference>
<evidence type="ECO:0000256" key="2">
    <source>
        <dbReference type="ARBA" id="ARBA00023015"/>
    </source>
</evidence>
<evidence type="ECO:0000256" key="4">
    <source>
        <dbReference type="ARBA" id="ARBA00023163"/>
    </source>
</evidence>
<dbReference type="SMART" id="SM00338">
    <property type="entry name" value="BRLZ"/>
    <property type="match status" value="1"/>
</dbReference>
<dbReference type="PANTHER" id="PTHR19304">
    <property type="entry name" value="CYCLIC-AMP RESPONSE ELEMENT BINDING PROTEIN"/>
    <property type="match status" value="1"/>
</dbReference>
<accession>A0A2T3Z9L7</accession>
<dbReference type="Pfam" id="PF00170">
    <property type="entry name" value="bZIP_1"/>
    <property type="match status" value="1"/>
</dbReference>
<keyword evidence="10" id="KW-1185">Reference proteome</keyword>
<evidence type="ECO:0000256" key="1">
    <source>
        <dbReference type="ARBA" id="ARBA00004123"/>
    </source>
</evidence>
<feature type="compositionally biased region" description="Basic residues" evidence="7">
    <location>
        <begin position="143"/>
        <end position="152"/>
    </location>
</feature>
<feature type="region of interest" description="Disordered" evidence="7">
    <location>
        <begin position="96"/>
        <end position="173"/>
    </location>
</feature>
<keyword evidence="3" id="KW-0238">DNA-binding</keyword>
<keyword evidence="6" id="KW-0175">Coiled coil</keyword>
<comment type="subcellular location">
    <subcellularLocation>
        <location evidence="1">Nucleus</location>
    </subcellularLocation>
</comment>
<feature type="coiled-coil region" evidence="6">
    <location>
        <begin position="174"/>
        <end position="215"/>
    </location>
</feature>
<dbReference type="STRING" id="1042311.A0A2T3Z9L7"/>
<dbReference type="InterPro" id="IPR002112">
    <property type="entry name" value="Leuzip_Jun"/>
</dbReference>
<keyword evidence="2" id="KW-0805">Transcription regulation</keyword>
<dbReference type="InterPro" id="IPR004827">
    <property type="entry name" value="bZIP"/>
</dbReference>
<name>A0A2T3Z9L7_TRIA4</name>
<evidence type="ECO:0000256" key="5">
    <source>
        <dbReference type="ARBA" id="ARBA00023242"/>
    </source>
</evidence>
<dbReference type="GO" id="GO:0005634">
    <property type="term" value="C:nucleus"/>
    <property type="evidence" value="ECO:0007669"/>
    <property type="project" value="UniProtKB-SubCell"/>
</dbReference>
<dbReference type="SUPFAM" id="SSF57959">
    <property type="entry name" value="Leucine zipper domain"/>
    <property type="match status" value="1"/>
</dbReference>
<protein>
    <recommendedName>
        <fullName evidence="8">BZIP domain-containing protein</fullName>
    </recommendedName>
</protein>
<evidence type="ECO:0000313" key="9">
    <source>
        <dbReference type="EMBL" id="PTB41486.1"/>
    </source>
</evidence>
<dbReference type="Proteomes" id="UP000240493">
    <property type="component" value="Unassembled WGS sequence"/>
</dbReference>
<dbReference type="EMBL" id="KZ679261">
    <property type="protein sequence ID" value="PTB41486.1"/>
    <property type="molecule type" value="Genomic_DNA"/>
</dbReference>
<evidence type="ECO:0000313" key="10">
    <source>
        <dbReference type="Proteomes" id="UP000240493"/>
    </source>
</evidence>
<feature type="region of interest" description="Disordered" evidence="7">
    <location>
        <begin position="49"/>
        <end position="75"/>
    </location>
</feature>
<evidence type="ECO:0000259" key="8">
    <source>
        <dbReference type="PROSITE" id="PS50217"/>
    </source>
</evidence>
<gene>
    <name evidence="9" type="ORF">M441DRAFT_399278</name>
</gene>
<organism evidence="9 10">
    <name type="scientific">Trichoderma asperellum (strain ATCC 204424 / CBS 433.97 / NBRC 101777)</name>
    <dbReference type="NCBI Taxonomy" id="1042311"/>
    <lineage>
        <taxon>Eukaryota</taxon>
        <taxon>Fungi</taxon>
        <taxon>Dikarya</taxon>
        <taxon>Ascomycota</taxon>
        <taxon>Pezizomycotina</taxon>
        <taxon>Sordariomycetes</taxon>
        <taxon>Hypocreomycetidae</taxon>
        <taxon>Hypocreales</taxon>
        <taxon>Hypocreaceae</taxon>
        <taxon>Trichoderma</taxon>
    </lineage>
</organism>
<dbReference type="InterPro" id="IPR046347">
    <property type="entry name" value="bZIP_sf"/>
</dbReference>
<reference evidence="9 10" key="1">
    <citation type="submission" date="2016-07" db="EMBL/GenBank/DDBJ databases">
        <title>Multiple horizontal gene transfer events from other fungi enriched the ability of initially mycotrophic Trichoderma (Ascomycota) to feed on dead plant biomass.</title>
        <authorList>
            <consortium name="DOE Joint Genome Institute"/>
            <person name="Aerts A."/>
            <person name="Atanasova L."/>
            <person name="Chenthamara K."/>
            <person name="Zhang J."/>
            <person name="Grujic M."/>
            <person name="Henrissat B."/>
            <person name="Kuo A."/>
            <person name="Salamov A."/>
            <person name="Lipzen A."/>
            <person name="Labutti K."/>
            <person name="Barry K."/>
            <person name="Miao Y."/>
            <person name="Rahimi M.J."/>
            <person name="Shen Q."/>
            <person name="Grigoriev I.V."/>
            <person name="Kubicek C.P."/>
            <person name="Druzhinina I.S."/>
        </authorList>
    </citation>
    <scope>NUCLEOTIDE SEQUENCE [LARGE SCALE GENOMIC DNA]</scope>
    <source>
        <strain evidence="9 10">CBS 433.97</strain>
    </source>
</reference>
<feature type="domain" description="BZIP" evidence="8">
    <location>
        <begin position="156"/>
        <end position="219"/>
    </location>
</feature>
<feature type="compositionally biased region" description="Basic and acidic residues" evidence="7">
    <location>
        <begin position="153"/>
        <end position="163"/>
    </location>
</feature>
<evidence type="ECO:0000256" key="7">
    <source>
        <dbReference type="SAM" id="MobiDB-lite"/>
    </source>
</evidence>
<dbReference type="OrthoDB" id="295274at2759"/>
<dbReference type="Gene3D" id="1.20.5.170">
    <property type="match status" value="1"/>
</dbReference>
<dbReference type="CDD" id="cd14687">
    <property type="entry name" value="bZIP_ATF2"/>
    <property type="match status" value="1"/>
</dbReference>
<dbReference type="PROSITE" id="PS00036">
    <property type="entry name" value="BZIP_BASIC"/>
    <property type="match status" value="1"/>
</dbReference>
<keyword evidence="4" id="KW-0804">Transcription</keyword>
<evidence type="ECO:0000256" key="6">
    <source>
        <dbReference type="SAM" id="Coils"/>
    </source>
</evidence>
<dbReference type="GO" id="GO:0003677">
    <property type="term" value="F:DNA binding"/>
    <property type="evidence" value="ECO:0007669"/>
    <property type="project" value="UniProtKB-KW"/>
</dbReference>
<sequence>MDPENAMPEAHIDPQLELLTSSQGNLTPDAMAYSYPTTSFDQWNSMFQSIGDFPQAPQDPGMMNSDHYSDTSSSFSFGNDQNAEFLMSPIQGASLTLDHSPGNTSITSVSEPGASTKTEPYANANIGTSNANTNTKKDAAKATKGKKGHRRARSESEKKEQVKQRNRVAASKCRQKKKVKVDELKEMQSNLEAQNNQLRMEFQKLREEIGQVKSDLINHTECNDANINRWVENEAKGFVKKLVENGERQRMASISSTEGNPIGVMPMQSFEGVSNMPLEDPYMGLDQ</sequence>
<feature type="compositionally biased region" description="Polar residues" evidence="7">
    <location>
        <begin position="101"/>
        <end position="118"/>
    </location>
</feature>
<dbReference type="InterPro" id="IPR051027">
    <property type="entry name" value="bZIP_transcription_factors"/>
</dbReference>
<dbReference type="GO" id="GO:0003700">
    <property type="term" value="F:DNA-binding transcription factor activity"/>
    <property type="evidence" value="ECO:0007669"/>
    <property type="project" value="InterPro"/>
</dbReference>
<keyword evidence="5" id="KW-0539">Nucleus</keyword>
<evidence type="ECO:0000256" key="3">
    <source>
        <dbReference type="ARBA" id="ARBA00023125"/>
    </source>
</evidence>
<dbReference type="PRINTS" id="PR00043">
    <property type="entry name" value="LEUZIPPRJUN"/>
</dbReference>